<name>A0A3R7ESI4_9BURK</name>
<dbReference type="Proteomes" id="UP000283709">
    <property type="component" value="Unassembled WGS sequence"/>
</dbReference>
<accession>A0A3R7ESI4</accession>
<evidence type="ECO:0000313" key="1">
    <source>
        <dbReference type="EMBL" id="RKF45006.1"/>
    </source>
</evidence>
<dbReference type="EMBL" id="MCAS01000017">
    <property type="protein sequence ID" value="RKF45006.1"/>
    <property type="molecule type" value="Genomic_DNA"/>
</dbReference>
<evidence type="ECO:0008006" key="3">
    <source>
        <dbReference type="Google" id="ProtNLM"/>
    </source>
</evidence>
<organism evidence="1 2">
    <name type="scientific">Paraburkholderia fungorum</name>
    <dbReference type="NCBI Taxonomy" id="134537"/>
    <lineage>
        <taxon>Bacteria</taxon>
        <taxon>Pseudomonadati</taxon>
        <taxon>Pseudomonadota</taxon>
        <taxon>Betaproteobacteria</taxon>
        <taxon>Burkholderiales</taxon>
        <taxon>Burkholderiaceae</taxon>
        <taxon>Paraburkholderia</taxon>
    </lineage>
</organism>
<dbReference type="Gene3D" id="3.20.20.100">
    <property type="entry name" value="NADP-dependent oxidoreductase domain"/>
    <property type="match status" value="1"/>
</dbReference>
<protein>
    <recommendedName>
        <fullName evidence="3">NADP-dependent oxidoreductase domain-containing protein</fullName>
    </recommendedName>
</protein>
<sequence>MISQNGFGTIRTRYRETLMHNVQVGHAAIPAIGFGTYGMSAAEIYRMIPAALHAGFRHIDTAQI</sequence>
<gene>
    <name evidence="1" type="ORF">BCY88_27805</name>
</gene>
<evidence type="ECO:0000313" key="2">
    <source>
        <dbReference type="Proteomes" id="UP000283709"/>
    </source>
</evidence>
<comment type="caution">
    <text evidence="1">The sequence shown here is derived from an EMBL/GenBank/DDBJ whole genome shotgun (WGS) entry which is preliminary data.</text>
</comment>
<dbReference type="InterPro" id="IPR036812">
    <property type="entry name" value="NAD(P)_OxRdtase_dom_sf"/>
</dbReference>
<reference evidence="1 2" key="1">
    <citation type="submission" date="2016-07" db="EMBL/GenBank/DDBJ databases">
        <title>Genome analysis of Burkholderia fungorum ES3-20.</title>
        <authorList>
            <person name="Xu D."/>
            <person name="Yao R."/>
            <person name="Zheng S."/>
        </authorList>
    </citation>
    <scope>NUCLEOTIDE SEQUENCE [LARGE SCALE GENOMIC DNA]</scope>
    <source>
        <strain evidence="1 2">ES3-20</strain>
    </source>
</reference>
<proteinExistence type="predicted"/>
<dbReference type="SUPFAM" id="SSF51430">
    <property type="entry name" value="NAD(P)-linked oxidoreductase"/>
    <property type="match status" value="1"/>
</dbReference>
<dbReference type="AlphaFoldDB" id="A0A3R7ESI4"/>